<reference evidence="3 4" key="1">
    <citation type="journal article" date="2024" name="IMA Fungus">
        <title>Apiospora arundinis, a panoply of carbohydrate-active enzymes and secondary metabolites.</title>
        <authorList>
            <person name="Sorensen T."/>
            <person name="Petersen C."/>
            <person name="Muurmann A.T."/>
            <person name="Christiansen J.V."/>
            <person name="Brundto M.L."/>
            <person name="Overgaard C.K."/>
            <person name="Boysen A.T."/>
            <person name="Wollenberg R.D."/>
            <person name="Larsen T.O."/>
            <person name="Sorensen J.L."/>
            <person name="Nielsen K.L."/>
            <person name="Sondergaard T.E."/>
        </authorList>
    </citation>
    <scope>NUCLEOTIDE SEQUENCE [LARGE SCALE GENOMIC DNA]</scope>
    <source>
        <strain evidence="3 4">AAU 773</strain>
    </source>
</reference>
<feature type="chain" id="PRO_5045718969" description="Cip1-like core domain-containing protein" evidence="1">
    <location>
        <begin position="23"/>
        <end position="239"/>
    </location>
</feature>
<evidence type="ECO:0000259" key="2">
    <source>
        <dbReference type="Pfam" id="PF21340"/>
    </source>
</evidence>
<evidence type="ECO:0000313" key="4">
    <source>
        <dbReference type="Proteomes" id="UP001390339"/>
    </source>
</evidence>
<dbReference type="EMBL" id="JAPCWZ010000007">
    <property type="protein sequence ID" value="KAK8855317.1"/>
    <property type="molecule type" value="Genomic_DNA"/>
</dbReference>
<organism evidence="3 4">
    <name type="scientific">Apiospora arundinis</name>
    <dbReference type="NCBI Taxonomy" id="335852"/>
    <lineage>
        <taxon>Eukaryota</taxon>
        <taxon>Fungi</taxon>
        <taxon>Dikarya</taxon>
        <taxon>Ascomycota</taxon>
        <taxon>Pezizomycotina</taxon>
        <taxon>Sordariomycetes</taxon>
        <taxon>Xylariomycetidae</taxon>
        <taxon>Amphisphaeriales</taxon>
        <taxon>Apiosporaceae</taxon>
        <taxon>Apiospora</taxon>
    </lineage>
</organism>
<sequence length="239" mass="25459">MVRQTAVAVAGLALALAPVSLAQVSEGFENGWDQAKWPTYANDCNQGGKVTLDSSTAHSGKNSMRVDGAGGYCGHIFFGTKSVPSGDIYVRTYLKASKALTDAHVSFITMPDSAQGNNKHLRIGGQSKILMYNRESDDATLPDLSPQGIAASKPLPAGSWECFEYHVGPDGTIETWLNNNTVAGLTSKPGVANGNAAQWQRSSVKPKPTAIYFGWESYGGDTNTFWYDDIVVSGSRVGC</sequence>
<dbReference type="Pfam" id="PF21340">
    <property type="entry name" value="Polysacc_lyase-like"/>
    <property type="match status" value="1"/>
</dbReference>
<keyword evidence="1" id="KW-0732">Signal</keyword>
<gene>
    <name evidence="3" type="ORF">PGQ11_011229</name>
</gene>
<evidence type="ECO:0000313" key="3">
    <source>
        <dbReference type="EMBL" id="KAK8855317.1"/>
    </source>
</evidence>
<keyword evidence="4" id="KW-1185">Reference proteome</keyword>
<feature type="domain" description="Cip1-like core" evidence="2">
    <location>
        <begin position="27"/>
        <end position="234"/>
    </location>
</feature>
<proteinExistence type="predicted"/>
<accession>A0ABR2HZV1</accession>
<dbReference type="Gene3D" id="2.60.120.200">
    <property type="match status" value="1"/>
</dbReference>
<dbReference type="Proteomes" id="UP001390339">
    <property type="component" value="Unassembled WGS sequence"/>
</dbReference>
<name>A0ABR2HZV1_9PEZI</name>
<dbReference type="InterPro" id="IPR048955">
    <property type="entry name" value="Cip1-like_core"/>
</dbReference>
<protein>
    <recommendedName>
        <fullName evidence="2">Cip1-like core domain-containing protein</fullName>
    </recommendedName>
</protein>
<feature type="signal peptide" evidence="1">
    <location>
        <begin position="1"/>
        <end position="22"/>
    </location>
</feature>
<comment type="caution">
    <text evidence="3">The sequence shown here is derived from an EMBL/GenBank/DDBJ whole genome shotgun (WGS) entry which is preliminary data.</text>
</comment>
<evidence type="ECO:0000256" key="1">
    <source>
        <dbReference type="SAM" id="SignalP"/>
    </source>
</evidence>